<keyword evidence="4 6" id="KW-1133">Transmembrane helix</keyword>
<dbReference type="EMBL" id="GBBM01004291">
    <property type="protein sequence ID" value="JAC31127.1"/>
    <property type="molecule type" value="mRNA"/>
</dbReference>
<comment type="similarity">
    <text evidence="2">Belongs to the clarin family.</text>
</comment>
<feature type="transmembrane region" description="Helical" evidence="6">
    <location>
        <begin position="140"/>
        <end position="164"/>
    </location>
</feature>
<keyword evidence="3 6" id="KW-0812">Transmembrane</keyword>
<organism evidence="7">
    <name type="scientific">Amblyomma triste</name>
    <name type="common">Neotropical tick</name>
    <dbReference type="NCBI Taxonomy" id="251400"/>
    <lineage>
        <taxon>Eukaryota</taxon>
        <taxon>Metazoa</taxon>
        <taxon>Ecdysozoa</taxon>
        <taxon>Arthropoda</taxon>
        <taxon>Chelicerata</taxon>
        <taxon>Arachnida</taxon>
        <taxon>Acari</taxon>
        <taxon>Parasitiformes</taxon>
        <taxon>Ixodida</taxon>
        <taxon>Ixodoidea</taxon>
        <taxon>Ixodidae</taxon>
        <taxon>Amblyomminae</taxon>
        <taxon>Amblyomma</taxon>
    </lineage>
</organism>
<evidence type="ECO:0000256" key="3">
    <source>
        <dbReference type="ARBA" id="ARBA00022692"/>
    </source>
</evidence>
<evidence type="ECO:0000256" key="2">
    <source>
        <dbReference type="ARBA" id="ARBA00005787"/>
    </source>
</evidence>
<comment type="subcellular location">
    <subcellularLocation>
        <location evidence="1">Membrane</location>
        <topology evidence="1">Multi-pass membrane protein</topology>
    </subcellularLocation>
</comment>
<evidence type="ECO:0000256" key="1">
    <source>
        <dbReference type="ARBA" id="ARBA00004141"/>
    </source>
</evidence>
<reference evidence="7" key="1">
    <citation type="submission" date="2014-03" db="EMBL/GenBank/DDBJ databases">
        <title>The sialotranscriptome of Amblyomma triste, Amblyomma parvum and Amblyomma cajennense ticks, uncovered by 454-based RNA-seq.</title>
        <authorList>
            <person name="Garcia G.R."/>
            <person name="Gardinassi L.G."/>
            <person name="Ribeiro J.M."/>
            <person name="Anatriello E."/>
            <person name="Ferreira B.R."/>
            <person name="Moreira H.N."/>
            <person name="Mafra C."/>
            <person name="Olegario M.M."/>
            <person name="Szabo P.J."/>
            <person name="Miranda-Santos I.K."/>
            <person name="Maruyama S.R."/>
        </authorList>
    </citation>
    <scope>NUCLEOTIDE SEQUENCE</scope>
    <source>
        <strain evidence="7">Mato Grasso do Sul</strain>
        <tissue evidence="7">Salivary glands</tissue>
    </source>
</reference>
<keyword evidence="5 6" id="KW-0472">Membrane</keyword>
<evidence type="ECO:0000256" key="5">
    <source>
        <dbReference type="ARBA" id="ARBA00023136"/>
    </source>
</evidence>
<sequence length="237" mass="26569">MDLVQRVFTFLTFFVCCGCLAFLTVSLATQEWIEAKPVMLVYVSNDSLQQAENEGKFRGEVSFGLFHGKKTLNYGLGPRHSTFSVKDELQKNPAFMIFGLWLVTVLGISLAVLFGLVSCIFAIVNSVMTPVETITGRTGLYLWNTVGGLFCLVAIIAWVVQFYLKLSHNVMTQDEQKDKWTSEGRASLGYSFYFLVVALVLFSLNVCILVVASLQPWGWKKPKHITPKNPEGVIMLY</sequence>
<dbReference type="Pfam" id="PF25807">
    <property type="entry name" value="Clarin-2"/>
    <property type="match status" value="1"/>
</dbReference>
<dbReference type="PANTHER" id="PTHR31548:SF1">
    <property type="entry name" value="LD47387P"/>
    <property type="match status" value="1"/>
</dbReference>
<dbReference type="AlphaFoldDB" id="A0A023GB55"/>
<dbReference type="GO" id="GO:0016020">
    <property type="term" value="C:membrane"/>
    <property type="evidence" value="ECO:0007669"/>
    <property type="project" value="UniProtKB-SubCell"/>
</dbReference>
<evidence type="ECO:0000256" key="6">
    <source>
        <dbReference type="SAM" id="Phobius"/>
    </source>
</evidence>
<dbReference type="PANTHER" id="PTHR31548">
    <property type="entry name" value="CLARIN"/>
    <property type="match status" value="1"/>
</dbReference>
<name>A0A023GB55_AMBTT</name>
<feature type="transmembrane region" description="Helical" evidence="6">
    <location>
        <begin position="95"/>
        <end position="128"/>
    </location>
</feature>
<accession>A0A023GB55</accession>
<protein>
    <submittedName>
        <fullName evidence="7">Putative clarin 1</fullName>
    </submittedName>
</protein>
<feature type="transmembrane region" description="Helical" evidence="6">
    <location>
        <begin position="190"/>
        <end position="214"/>
    </location>
</feature>
<dbReference type="Gene3D" id="1.20.140.150">
    <property type="match status" value="1"/>
</dbReference>
<proteinExistence type="evidence at transcript level"/>
<evidence type="ECO:0000313" key="7">
    <source>
        <dbReference type="EMBL" id="JAC31127.1"/>
    </source>
</evidence>
<dbReference type="GO" id="GO:0007605">
    <property type="term" value="P:sensory perception of sound"/>
    <property type="evidence" value="ECO:0007669"/>
    <property type="project" value="UniProtKB-ARBA"/>
</dbReference>
<evidence type="ECO:0000256" key="4">
    <source>
        <dbReference type="ARBA" id="ARBA00022989"/>
    </source>
</evidence>
<dbReference type="InterPro" id="IPR026748">
    <property type="entry name" value="Clarin"/>
</dbReference>